<dbReference type="PANTHER" id="PTHR15598:SF5">
    <property type="entry name" value="ENHANCER OF MRNA-DECAPPING PROTEIN 4"/>
    <property type="match status" value="1"/>
</dbReference>
<feature type="region of interest" description="Disordered" evidence="20">
    <location>
        <begin position="882"/>
        <end position="924"/>
    </location>
</feature>
<evidence type="ECO:0000313" key="23">
    <source>
        <dbReference type="EMBL" id="KAG8521788.1"/>
    </source>
</evidence>
<evidence type="ECO:0000259" key="22">
    <source>
        <dbReference type="Pfam" id="PF21289"/>
    </source>
</evidence>
<dbReference type="GO" id="GO:0005634">
    <property type="term" value="C:nucleus"/>
    <property type="evidence" value="ECO:0007669"/>
    <property type="project" value="UniProtKB-SubCell"/>
</dbReference>
<feature type="repeat" description="WD" evidence="19">
    <location>
        <begin position="345"/>
        <end position="378"/>
    </location>
</feature>
<proteinExistence type="inferred from homology"/>
<gene>
    <name evidence="23" type="ORF">J0S82_013916</name>
</gene>
<feature type="region of interest" description="Disordered" evidence="20">
    <location>
        <begin position="656"/>
        <end position="693"/>
    </location>
</feature>
<evidence type="ECO:0000256" key="6">
    <source>
        <dbReference type="ARBA" id="ARBA00015762"/>
    </source>
</evidence>
<keyword evidence="11" id="KW-0732">Signal</keyword>
<feature type="compositionally biased region" description="Polar residues" evidence="20">
    <location>
        <begin position="716"/>
        <end position="734"/>
    </location>
</feature>
<feature type="compositionally biased region" description="Polar residues" evidence="20">
    <location>
        <begin position="83"/>
        <end position="94"/>
    </location>
</feature>
<dbReference type="EMBL" id="JAGFMF010011458">
    <property type="protein sequence ID" value="KAG8521788.1"/>
    <property type="molecule type" value="Genomic_DNA"/>
</dbReference>
<dbReference type="InterPro" id="IPR045152">
    <property type="entry name" value="EDC4-like"/>
</dbReference>
<dbReference type="GO" id="GO:0098552">
    <property type="term" value="C:side of membrane"/>
    <property type="evidence" value="ECO:0007669"/>
    <property type="project" value="UniProtKB-KW"/>
</dbReference>
<dbReference type="InterPro" id="IPR049404">
    <property type="entry name" value="EDC4_C"/>
</dbReference>
<dbReference type="InterPro" id="IPR001680">
    <property type="entry name" value="WD40_rpt"/>
</dbReference>
<evidence type="ECO:0000256" key="10">
    <source>
        <dbReference type="ARBA" id="ARBA00022622"/>
    </source>
</evidence>
<dbReference type="InterPro" id="IPR015943">
    <property type="entry name" value="WD40/YVTN_repeat-like_dom_sf"/>
</dbReference>
<dbReference type="SMART" id="SM00320">
    <property type="entry name" value="WD40"/>
    <property type="match status" value="3"/>
</dbReference>
<comment type="subcellular location">
    <subcellularLocation>
        <location evidence="3">Cell membrane</location>
        <topology evidence="3">Lipid-anchor</topology>
        <topology evidence="3">GPI-anchor</topology>
    </subcellularLocation>
    <subcellularLocation>
        <location evidence="2">Cytoplasm</location>
        <location evidence="2">P-body</location>
    </subcellularLocation>
    <subcellularLocation>
        <location evidence="1">Nucleus</location>
    </subcellularLocation>
</comment>
<feature type="non-terminal residue" evidence="23">
    <location>
        <position position="1543"/>
    </location>
</feature>
<dbReference type="PANTHER" id="PTHR15598">
    <property type="entry name" value="ENHANCER OF MRNA-DECAPPING PROTEIN 4"/>
    <property type="match status" value="1"/>
</dbReference>
<evidence type="ECO:0000256" key="19">
    <source>
        <dbReference type="PROSITE-ProRule" id="PRU00221"/>
    </source>
</evidence>
<dbReference type="SUPFAM" id="SSF50978">
    <property type="entry name" value="WD40 repeat-like"/>
    <property type="match status" value="1"/>
</dbReference>
<feature type="compositionally biased region" description="Low complexity" evidence="20">
    <location>
        <begin position="40"/>
        <end position="53"/>
    </location>
</feature>
<comment type="caution">
    <text evidence="23">The sequence shown here is derived from an EMBL/GenBank/DDBJ whole genome shotgun (WGS) entry which is preliminary data.</text>
</comment>
<comment type="similarity">
    <text evidence="5">Belongs to the WD repeat EDC4 family.</text>
</comment>
<dbReference type="PROSITE" id="PS50294">
    <property type="entry name" value="WD_REPEATS_REGION"/>
    <property type="match status" value="1"/>
</dbReference>
<evidence type="ECO:0000259" key="21">
    <source>
        <dbReference type="Pfam" id="PF16529"/>
    </source>
</evidence>
<dbReference type="GO" id="GO:0007399">
    <property type="term" value="P:nervous system development"/>
    <property type="evidence" value="ECO:0007669"/>
    <property type="project" value="InterPro"/>
</dbReference>
<evidence type="ECO:0000256" key="20">
    <source>
        <dbReference type="SAM" id="MobiDB-lite"/>
    </source>
</evidence>
<dbReference type="InterPro" id="IPR032401">
    <property type="entry name" value="EDC4_WD40"/>
</dbReference>
<dbReference type="InterPro" id="IPR044938">
    <property type="entry name" value="EDC4_C_sf"/>
</dbReference>
<dbReference type="Gene3D" id="6.10.140.270">
    <property type="match status" value="1"/>
</dbReference>
<keyword evidence="10" id="KW-0336">GPI-anchor</keyword>
<dbReference type="FunFam" id="1.10.220.100:FF:000001">
    <property type="entry name" value="Enhancer of mRNA-decapping protein 4"/>
    <property type="match status" value="1"/>
</dbReference>
<keyword evidence="8" id="KW-0963">Cytoplasm</keyword>
<evidence type="ECO:0000256" key="11">
    <source>
        <dbReference type="ARBA" id="ARBA00022729"/>
    </source>
</evidence>
<feature type="region of interest" description="Disordered" evidence="20">
    <location>
        <begin position="32"/>
        <end position="53"/>
    </location>
</feature>
<dbReference type="Pfam" id="PF15056">
    <property type="entry name" value="NRN1"/>
    <property type="match status" value="1"/>
</dbReference>
<keyword evidence="7" id="KW-1003">Cell membrane</keyword>
<dbReference type="GO" id="GO:0000932">
    <property type="term" value="C:P-body"/>
    <property type="evidence" value="ECO:0007669"/>
    <property type="project" value="UniProtKB-SubCell"/>
</dbReference>
<evidence type="ECO:0000256" key="18">
    <source>
        <dbReference type="ARBA" id="ARBA00055550"/>
    </source>
</evidence>
<evidence type="ECO:0000256" key="5">
    <source>
        <dbReference type="ARBA" id="ARBA00009639"/>
    </source>
</evidence>
<sequence length="1543" mass="167232">TRRGRRFAGRGWTECSDRRPAVRSWRDSVRLDRVRRQRNGPGADGAPAAGPMASSCASIDIEDATQHLRDILKLDRPAGGPSAESQRPSNTYNGDLNGLLVPDPLCSGDGTSTNKPGLRAMPPINLQEKQVICLSGDDSSTCIGILAKEVEIVASSDSSISSKARGSNKVKIQPVAKYDWEQKYYYGNLIAVSNSFLAYAIRAANNGSAMVRVISVSTSERTLLKGFTGSVADLAFAHLNSPQLACLDEAGNLFVWRLALVNSKIQEEILVHIRQPEGTPLNHFRRIIWCPFIPEESEDCCEESSPTVALLHEDRAEVWDLDLLRSSYSTWPVDVSQIKQGFIVVKGHSTCLSEGALSPDGTVLATASHDGFVKFWQIYIEGQDEPRCLHEWKPHDGRPLSCLLFCDNHKKQDPEVPFWRFLITGADQNRELKMWCTVSWTCLQTIRFSPDIFSSVSVPPSLKVLYVMELLQNQEEGRACFSSISEFLLTHPVLSFGIQVVSRCRLRHTEVLPAEEENDSLGADGPHGASTMESAAGVLIKLFCVHTKALQDVQIRFQPQLNPDVVAPLPTHAAHEDFAFGESRPELGSESLGSASHGSQPDLRRIVELPAPADFLSLSSETKPKLMTPDAFMTPSASLQQVPPEELTLNPKLQLDGSLTMSSSSSLQASPRSLLPGLLSSPPEKLTPKGSGQVSAAASALSLELQEVESLGLPQASPSRTRSPDVISSASTALSQDIPEIASEALSRGFGSSASEGLEPDSMASAASALHLLSPRPRPGPELGPQLGLDGSSGDGDRHSTPSLLEAALTQEATAPDSQVWPTAPDITRETCSSLAERNGLQEKHKSLAFHRPPYLLQQHDSQDASAEQSDHDDEVASLASAAGGFGSKVPTPRLPAKDWKSKGSPRSSPKIKRKGRKDDGDSAVGSRLMEHQVAEPPEDWPALIWQQQRELAELRHSQEELLQRLCTQLEGLQSTVTGHVERALESRHEQERILVGERRLERALAEGQQRGGQLQEQLTQQLSQALSSAVAGRLERSIRDEIKKTVPPSVSRSLEPVAGQLSSSVATKLTAVEGSMKENISKLLKSKNLTDAIARAAADTLQGPMQAAYREAFQSVVLPAFEKSCQAMFQQINDSFRLGTQEYLQQLESHMKSRKAREQEAREPVLAQLRGLVSTLQGATEQMAATVSSSVRAEVQHQLHVAVGSLQESILAQVQRIVKGEVSVALKEQQAAVTSSIMQAMRSAAGTPVPAAHLDCQAQQAHILQLLQQGHLNQAFQQALTAADLNLVLYVCETVDPGQVFGQPPCPLSQPVLLSLIQQLASDLGTRTDLKLSYLEEAVMHLDHSDPITRDHMGSVMAQVRQKLFQFMQAEPHNSLGKAARPAATGPGRCDNIYQGFAECLIRLGDNMGRGGELETVCRSWNDFHACASQVLLGCPEEAAAVWESLQQEARRAPHPDNLHTLCGAPVHVPRRSRESALAPPLGRPGFVLASSARCDDATTLTPEDGGGGGRGRGREGVCTAAEMPKSPPPARGEAARHRAPA</sequence>
<reference evidence="23" key="1">
    <citation type="journal article" date="2021" name="Evol. Appl.">
        <title>The genome of the Pyrenean desman and the effects of bottlenecks and inbreeding on the genomic landscape of an endangered species.</title>
        <authorList>
            <person name="Escoda L."/>
            <person name="Castresana J."/>
        </authorList>
    </citation>
    <scope>NUCLEOTIDE SEQUENCE</scope>
    <source>
        <strain evidence="23">IBE-C5619</strain>
    </source>
</reference>
<dbReference type="Pfam" id="PF21289">
    <property type="entry name" value="EDC4_C"/>
    <property type="match status" value="1"/>
</dbReference>
<dbReference type="OrthoDB" id="21128at2759"/>
<dbReference type="Proteomes" id="UP000700334">
    <property type="component" value="Unassembled WGS sequence"/>
</dbReference>
<dbReference type="GO" id="GO:0031087">
    <property type="term" value="P:deadenylation-independent decapping of nuclear-transcribed mRNA"/>
    <property type="evidence" value="ECO:0007669"/>
    <property type="project" value="InterPro"/>
</dbReference>
<evidence type="ECO:0000256" key="16">
    <source>
        <dbReference type="ARBA" id="ARBA00023242"/>
    </source>
</evidence>
<keyword evidence="12" id="KW-0677">Repeat</keyword>
<comment type="similarity">
    <text evidence="4">Belongs to the neuritin family.</text>
</comment>
<keyword evidence="9 19" id="KW-0853">WD repeat</keyword>
<dbReference type="Gene3D" id="2.130.10.10">
    <property type="entry name" value="YVTN repeat-like/Quinoprotein amine dehydrogenase"/>
    <property type="match status" value="1"/>
</dbReference>
<feature type="region of interest" description="Disordered" evidence="20">
    <location>
        <begin position="711"/>
        <end position="734"/>
    </location>
</feature>
<feature type="compositionally biased region" description="Low complexity" evidence="20">
    <location>
        <begin position="656"/>
        <end position="683"/>
    </location>
</feature>
<dbReference type="FunFam" id="2.130.10.10:FF:000138">
    <property type="entry name" value="Enhancer of mRNA-decapping protein 4"/>
    <property type="match status" value="1"/>
</dbReference>
<evidence type="ECO:0000256" key="7">
    <source>
        <dbReference type="ARBA" id="ARBA00022475"/>
    </source>
</evidence>
<accession>A0A8J6AJ21</accession>
<feature type="region of interest" description="Disordered" evidence="20">
    <location>
        <begin position="75"/>
        <end position="94"/>
    </location>
</feature>
<keyword evidence="16" id="KW-0539">Nucleus</keyword>
<evidence type="ECO:0000256" key="12">
    <source>
        <dbReference type="ARBA" id="ARBA00022737"/>
    </source>
</evidence>
<keyword evidence="24" id="KW-1185">Reference proteome</keyword>
<evidence type="ECO:0000256" key="13">
    <source>
        <dbReference type="ARBA" id="ARBA00023054"/>
    </source>
</evidence>
<evidence type="ECO:0000256" key="4">
    <source>
        <dbReference type="ARBA" id="ARBA00008377"/>
    </source>
</evidence>
<dbReference type="InterPro" id="IPR036322">
    <property type="entry name" value="WD40_repeat_dom_sf"/>
</dbReference>
<comment type="function">
    <text evidence="18">In the process of mRNA degradation, seems to play a role in mRNA decapping. Component of a complex containing DCP2 and DCP1A which functions in decapping of ARE-containing mRNAs. Promotes complex formation between DCP1A and DCP2. Enhances the catalytic activity of DCP2 (in vitro).</text>
</comment>
<name>A0A8J6AJ21_GALPY</name>
<evidence type="ECO:0000256" key="14">
    <source>
        <dbReference type="ARBA" id="ARBA00023136"/>
    </source>
</evidence>
<keyword evidence="13" id="KW-0175">Coiled coil</keyword>
<evidence type="ECO:0000256" key="9">
    <source>
        <dbReference type="ARBA" id="ARBA00022574"/>
    </source>
</evidence>
<evidence type="ECO:0000256" key="1">
    <source>
        <dbReference type="ARBA" id="ARBA00004123"/>
    </source>
</evidence>
<feature type="domain" description="Enhancer of mRNA-decapping protein 4 C-terminal" evidence="22">
    <location>
        <begin position="1264"/>
        <end position="1382"/>
    </location>
</feature>
<dbReference type="PROSITE" id="PS50082">
    <property type="entry name" value="WD_REPEATS_2"/>
    <property type="match status" value="1"/>
</dbReference>
<feature type="region of interest" description="Disordered" evidence="20">
    <location>
        <begin position="1499"/>
        <end position="1543"/>
    </location>
</feature>
<keyword evidence="14" id="KW-0472">Membrane</keyword>
<dbReference type="Pfam" id="PF16529">
    <property type="entry name" value="Ge1_WD40"/>
    <property type="match status" value="1"/>
</dbReference>
<feature type="domain" description="Enhancer of mRNA-decapping protein 4 WD40 repeat region" evidence="21">
    <location>
        <begin position="166"/>
        <end position="464"/>
    </location>
</feature>
<dbReference type="InterPro" id="IPR026144">
    <property type="entry name" value="Neuritin_fam"/>
</dbReference>
<evidence type="ECO:0000256" key="3">
    <source>
        <dbReference type="ARBA" id="ARBA00004609"/>
    </source>
</evidence>
<evidence type="ECO:0000256" key="15">
    <source>
        <dbReference type="ARBA" id="ARBA00023180"/>
    </source>
</evidence>
<protein>
    <recommendedName>
        <fullName evidence="6">Enhancer of mRNA-decapping protein 4</fullName>
    </recommendedName>
</protein>
<evidence type="ECO:0000256" key="17">
    <source>
        <dbReference type="ARBA" id="ARBA00023288"/>
    </source>
</evidence>
<evidence type="ECO:0000256" key="8">
    <source>
        <dbReference type="ARBA" id="ARBA00022490"/>
    </source>
</evidence>
<dbReference type="GO" id="GO:0005886">
    <property type="term" value="C:plasma membrane"/>
    <property type="evidence" value="ECO:0007669"/>
    <property type="project" value="UniProtKB-SubCell"/>
</dbReference>
<evidence type="ECO:0000313" key="24">
    <source>
        <dbReference type="Proteomes" id="UP000700334"/>
    </source>
</evidence>
<keyword evidence="15" id="KW-0325">Glycoprotein</keyword>
<dbReference type="Gene3D" id="1.10.220.100">
    <property type="entry name" value="conserved c-terminal region of ge- 1"/>
    <property type="match status" value="1"/>
</dbReference>
<evidence type="ECO:0000256" key="2">
    <source>
        <dbReference type="ARBA" id="ARBA00004201"/>
    </source>
</evidence>
<feature type="region of interest" description="Disordered" evidence="20">
    <location>
        <begin position="772"/>
        <end position="801"/>
    </location>
</feature>
<keyword evidence="17" id="KW-0449">Lipoprotein</keyword>
<organism evidence="23 24">
    <name type="scientific">Galemys pyrenaicus</name>
    <name type="common">Iberian desman</name>
    <name type="synonym">Pyrenean desman</name>
    <dbReference type="NCBI Taxonomy" id="202257"/>
    <lineage>
        <taxon>Eukaryota</taxon>
        <taxon>Metazoa</taxon>
        <taxon>Chordata</taxon>
        <taxon>Craniata</taxon>
        <taxon>Vertebrata</taxon>
        <taxon>Euteleostomi</taxon>
        <taxon>Mammalia</taxon>
        <taxon>Eutheria</taxon>
        <taxon>Laurasiatheria</taxon>
        <taxon>Eulipotyphla</taxon>
        <taxon>Talpidae</taxon>
        <taxon>Galemys</taxon>
    </lineage>
</organism>